<evidence type="ECO:0000313" key="10">
    <source>
        <dbReference type="EMBL" id="ESR26695.1"/>
    </source>
</evidence>
<evidence type="ECO:0000256" key="8">
    <source>
        <dbReference type="ARBA" id="ARBA00048628"/>
    </source>
</evidence>
<dbReference type="PANTHER" id="PTHR45754:SF3">
    <property type="entry name" value="METHYLENETETRAHYDROFOLATE REDUCTASE (NADPH)"/>
    <property type="match status" value="1"/>
</dbReference>
<dbReference type="GO" id="GO:0005829">
    <property type="term" value="C:cytosol"/>
    <property type="evidence" value="ECO:0007669"/>
    <property type="project" value="TreeGrafter"/>
</dbReference>
<dbReference type="eggNOG" id="COG0685">
    <property type="taxonomic scope" value="Bacteria"/>
</dbReference>
<dbReference type="EMBL" id="AWXZ01000013">
    <property type="protein sequence ID" value="ESR26695.1"/>
    <property type="molecule type" value="Genomic_DNA"/>
</dbReference>
<reference evidence="10 11" key="1">
    <citation type="journal article" date="2014" name="Genome Announc.">
        <title>Draft Genome Sequence of Lutibaculum baratangense Strain AMV1T, Isolated from a Mud Volcano in Andamans, India.</title>
        <authorList>
            <person name="Singh A."/>
            <person name="Sreenivas A."/>
            <person name="Sathyanarayana Reddy G."/>
            <person name="Pinnaka A.K."/>
            <person name="Shivaji S."/>
        </authorList>
    </citation>
    <scope>NUCLEOTIDE SEQUENCE [LARGE SCALE GENOMIC DNA]</scope>
    <source>
        <strain evidence="10 11">AMV1</strain>
    </source>
</reference>
<evidence type="ECO:0000256" key="5">
    <source>
        <dbReference type="ARBA" id="ARBA00022827"/>
    </source>
</evidence>
<dbReference type="Pfam" id="PF02219">
    <property type="entry name" value="MTHFR"/>
    <property type="match status" value="1"/>
</dbReference>
<comment type="caution">
    <text evidence="10">The sequence shown here is derived from an EMBL/GenBank/DDBJ whole genome shotgun (WGS) entry which is preliminary data.</text>
</comment>
<dbReference type="InterPro" id="IPR003171">
    <property type="entry name" value="Mehydrof_redctse-like"/>
</dbReference>
<dbReference type="SUPFAM" id="SSF51730">
    <property type="entry name" value="FAD-linked oxidoreductase"/>
    <property type="match status" value="1"/>
</dbReference>
<dbReference type="STRING" id="631454.N177_0479"/>
<dbReference type="RefSeq" id="WP_023430628.1">
    <property type="nucleotide sequence ID" value="NZ_AWXZ01000013.1"/>
</dbReference>
<dbReference type="AlphaFoldDB" id="V4RUD8"/>
<organism evidence="10 11">
    <name type="scientific">Lutibaculum baratangense AMV1</name>
    <dbReference type="NCBI Taxonomy" id="631454"/>
    <lineage>
        <taxon>Bacteria</taxon>
        <taxon>Pseudomonadati</taxon>
        <taxon>Pseudomonadota</taxon>
        <taxon>Alphaproteobacteria</taxon>
        <taxon>Hyphomicrobiales</taxon>
        <taxon>Tepidamorphaceae</taxon>
        <taxon>Lutibaculum</taxon>
    </lineage>
</organism>
<name>V4RUD8_9HYPH</name>
<protein>
    <recommendedName>
        <fullName evidence="9">Methylenetetrahydrofolate reductase</fullName>
    </recommendedName>
</protein>
<dbReference type="PANTHER" id="PTHR45754">
    <property type="entry name" value="METHYLENETETRAHYDROFOLATE REDUCTASE"/>
    <property type="match status" value="1"/>
</dbReference>
<dbReference type="Gene3D" id="3.20.20.220">
    <property type="match status" value="1"/>
</dbReference>
<evidence type="ECO:0000256" key="7">
    <source>
        <dbReference type="ARBA" id="ARBA00034478"/>
    </source>
</evidence>
<dbReference type="GO" id="GO:0035999">
    <property type="term" value="P:tetrahydrofolate interconversion"/>
    <property type="evidence" value="ECO:0007669"/>
    <property type="project" value="UniProtKB-UniPathway"/>
</dbReference>
<comment type="pathway">
    <text evidence="2 9">One-carbon metabolism; tetrahydrofolate interconversion.</text>
</comment>
<sequence>MNASIEATPKQVLDTAELAALFPRGTRVYLTDVGTTPLPDFVSAASRLQELGYIPVPHVAARRLPSAAALANRMARLKGEAGVDEALVVGGGVDRPEGPFASSMDVLRTGILEAQGYRRIAVAGHPEGSPDISDEAIADALFWKQEWAADRGIEMRIVTQFGFDAQRYIRWAEDLRREGVTLPIHVGVSGPAKITTLVKYAAMCGVGASLDFLKKRASSLVTLATSYSPEGLVEPLEREAAANEQFLVKQFHVFPFGGLKKTSDWLHARGTWTSEAQPASAAF</sequence>
<dbReference type="GO" id="GO:0009086">
    <property type="term" value="P:methionine biosynthetic process"/>
    <property type="evidence" value="ECO:0007669"/>
    <property type="project" value="TreeGrafter"/>
</dbReference>
<evidence type="ECO:0000313" key="11">
    <source>
        <dbReference type="Proteomes" id="UP000017819"/>
    </source>
</evidence>
<dbReference type="GO" id="GO:0071949">
    <property type="term" value="F:FAD binding"/>
    <property type="evidence" value="ECO:0007669"/>
    <property type="project" value="TreeGrafter"/>
</dbReference>
<keyword evidence="5 9" id="KW-0274">FAD</keyword>
<keyword evidence="4 9" id="KW-0285">Flavoprotein</keyword>
<dbReference type="PATRIC" id="fig|631454.5.peg.469"/>
<evidence type="ECO:0000256" key="4">
    <source>
        <dbReference type="ARBA" id="ARBA00022630"/>
    </source>
</evidence>
<dbReference type="UniPathway" id="UPA00193"/>
<comment type="cofactor">
    <cofactor evidence="1 9">
        <name>FAD</name>
        <dbReference type="ChEBI" id="CHEBI:57692"/>
    </cofactor>
</comment>
<evidence type="ECO:0000256" key="1">
    <source>
        <dbReference type="ARBA" id="ARBA00001974"/>
    </source>
</evidence>
<evidence type="ECO:0000256" key="6">
    <source>
        <dbReference type="ARBA" id="ARBA00023002"/>
    </source>
</evidence>
<keyword evidence="11" id="KW-1185">Reference proteome</keyword>
<evidence type="ECO:0000256" key="9">
    <source>
        <dbReference type="RuleBase" id="RU003862"/>
    </source>
</evidence>
<accession>V4RUD8</accession>
<dbReference type="GO" id="GO:0106312">
    <property type="term" value="F:methylenetetrahydrofolate reductase (NADH) activity"/>
    <property type="evidence" value="ECO:0007669"/>
    <property type="project" value="UniProtKB-EC"/>
</dbReference>
<comment type="catalytic activity">
    <reaction evidence="8">
        <text>(6S)-5-methyl-5,6,7,8-tetrahydrofolate + NAD(+) = (6R)-5,10-methylene-5,6,7,8-tetrahydrofolate + NADH + H(+)</text>
        <dbReference type="Rhea" id="RHEA:19821"/>
        <dbReference type="ChEBI" id="CHEBI:15378"/>
        <dbReference type="ChEBI" id="CHEBI:15636"/>
        <dbReference type="ChEBI" id="CHEBI:18608"/>
        <dbReference type="ChEBI" id="CHEBI:57540"/>
        <dbReference type="ChEBI" id="CHEBI:57945"/>
        <dbReference type="EC" id="1.5.1.54"/>
    </reaction>
    <physiologicalReaction direction="right-to-left" evidence="8">
        <dbReference type="Rhea" id="RHEA:19823"/>
    </physiologicalReaction>
</comment>
<dbReference type="Proteomes" id="UP000017819">
    <property type="component" value="Unassembled WGS sequence"/>
</dbReference>
<gene>
    <name evidence="10" type="ORF">N177_0479</name>
</gene>
<evidence type="ECO:0000256" key="3">
    <source>
        <dbReference type="ARBA" id="ARBA00006743"/>
    </source>
</evidence>
<dbReference type="InterPro" id="IPR029041">
    <property type="entry name" value="FAD-linked_oxidoreductase-like"/>
</dbReference>
<proteinExistence type="inferred from homology"/>
<keyword evidence="6 9" id="KW-0560">Oxidoreductase</keyword>
<comment type="similarity">
    <text evidence="3 9">Belongs to the methylenetetrahydrofolate reductase family.</text>
</comment>
<evidence type="ECO:0000256" key="2">
    <source>
        <dbReference type="ARBA" id="ARBA00004777"/>
    </source>
</evidence>
<comment type="pathway">
    <text evidence="7">Amino-acid biosynthesis; L-methionine biosynthesis via de novo pathway.</text>
</comment>